<dbReference type="PANTHER" id="PTHR24287:SF1">
    <property type="entry name" value="P450, PUTATIVE (EUROFUNG)-RELATED"/>
    <property type="match status" value="1"/>
</dbReference>
<evidence type="ECO:0000313" key="10">
    <source>
        <dbReference type="Proteomes" id="UP001465976"/>
    </source>
</evidence>
<comment type="similarity">
    <text evidence="2 8">Belongs to the cytochrome P450 family.</text>
</comment>
<evidence type="ECO:0000256" key="8">
    <source>
        <dbReference type="RuleBase" id="RU000461"/>
    </source>
</evidence>
<proteinExistence type="inferred from homology"/>
<sequence length="569" mass="64745">MPLPPGPVFLLKELLWFSSRVVLAYVSFTVLDLPLSRAGNVILSLVIQPVVMVLEQLWDDFKMKRDAAARGAIVVPGVRQGSLSIVKDILKSFKLGYMGDVFHNWEQTYGSVYTIKIFSERRMITSEPIHMKAILATQFNEFVKGPLLFSQWNSLLGAGVFNADGDMWKFHRNMTRPFFSKDRIRDFEIFDHHALETIRLMKNRLAEGHPVEFQDAIARFTLDSATEFLFGKSVRSLDAGLPYPKSSGIANPTSFTNHPSNSFVSAFMKGQELTARRTRQGTTWPLQEFWNDEVADQRAVVNEFIEPILADVHQREKKEDGSECLLEDLVKYTQDNQVILDELVNILVAGRDTTAGLLTLAIYVLTQRPDIIQRLREEILKHVGPSSSPSYEDIKEMKYLRAFLNETLRLYPVVPFDARTSTAATTIPNPVAGGPPIFVPANTKVLYSVFLIHRREDLWGPDAHEFDPDRFIDERLHKYLAPNPFIFLPFNAGPRICLGQQFAYNEASFFLVRLLQSFSSFTFTEEAMQEGDRPPKEWFGAKGTQGRDKIVLQSHLTMNVKGGVWVKMK</sequence>
<keyword evidence="9" id="KW-0418">Kinase</keyword>
<dbReference type="Pfam" id="PF00067">
    <property type="entry name" value="p450"/>
    <property type="match status" value="1"/>
</dbReference>
<dbReference type="InterPro" id="IPR047146">
    <property type="entry name" value="Cyt_P450_E_CYP52_fungi"/>
</dbReference>
<dbReference type="GO" id="GO:0016301">
    <property type="term" value="F:kinase activity"/>
    <property type="evidence" value="ECO:0007669"/>
    <property type="project" value="UniProtKB-KW"/>
</dbReference>
<dbReference type="SUPFAM" id="SSF48264">
    <property type="entry name" value="Cytochrome P450"/>
    <property type="match status" value="1"/>
</dbReference>
<evidence type="ECO:0000256" key="7">
    <source>
        <dbReference type="ARBA" id="ARBA00023033"/>
    </source>
</evidence>
<keyword evidence="3 8" id="KW-0349">Heme</keyword>
<name>A0ABR3FGM2_9AGAR</name>
<evidence type="ECO:0000256" key="1">
    <source>
        <dbReference type="ARBA" id="ARBA00001971"/>
    </source>
</evidence>
<dbReference type="GO" id="GO:0016712">
    <property type="term" value="F:oxidoreductase activity, acting on paired donors, with incorporation or reduction of molecular oxygen, reduced flavin or flavoprotein as one donor, and incorporation of one atom of oxygen"/>
    <property type="evidence" value="ECO:0007669"/>
    <property type="project" value="UniProtKB-EC"/>
</dbReference>
<reference evidence="9 10" key="1">
    <citation type="submission" date="2024-02" db="EMBL/GenBank/DDBJ databases">
        <title>A draft genome for the cacao thread blight pathogen Marasmius crinis-equi.</title>
        <authorList>
            <person name="Cohen S.P."/>
            <person name="Baruah I.K."/>
            <person name="Amoako-Attah I."/>
            <person name="Bukari Y."/>
            <person name="Meinhardt L.W."/>
            <person name="Bailey B.A."/>
        </authorList>
    </citation>
    <scope>NUCLEOTIDE SEQUENCE [LARGE SCALE GENOMIC DNA]</scope>
    <source>
        <strain evidence="9 10">GH-76</strain>
    </source>
</reference>
<dbReference type="CDD" id="cd11063">
    <property type="entry name" value="CYP52"/>
    <property type="match status" value="1"/>
</dbReference>
<comment type="caution">
    <text evidence="9">The sequence shown here is derived from an EMBL/GenBank/DDBJ whole genome shotgun (WGS) entry which is preliminary data.</text>
</comment>
<evidence type="ECO:0000256" key="6">
    <source>
        <dbReference type="ARBA" id="ARBA00023004"/>
    </source>
</evidence>
<keyword evidence="5 8" id="KW-0560">Oxidoreductase</keyword>
<organism evidence="9 10">
    <name type="scientific">Marasmius crinis-equi</name>
    <dbReference type="NCBI Taxonomy" id="585013"/>
    <lineage>
        <taxon>Eukaryota</taxon>
        <taxon>Fungi</taxon>
        <taxon>Dikarya</taxon>
        <taxon>Basidiomycota</taxon>
        <taxon>Agaricomycotina</taxon>
        <taxon>Agaricomycetes</taxon>
        <taxon>Agaricomycetidae</taxon>
        <taxon>Agaricales</taxon>
        <taxon>Marasmiineae</taxon>
        <taxon>Marasmiaceae</taxon>
        <taxon>Marasmius</taxon>
    </lineage>
</organism>
<evidence type="ECO:0000256" key="4">
    <source>
        <dbReference type="ARBA" id="ARBA00022723"/>
    </source>
</evidence>
<evidence type="ECO:0000256" key="3">
    <source>
        <dbReference type="ARBA" id="ARBA00022617"/>
    </source>
</evidence>
<dbReference type="EMBL" id="JBAHYK010000398">
    <property type="protein sequence ID" value="KAL0574430.1"/>
    <property type="molecule type" value="Genomic_DNA"/>
</dbReference>
<dbReference type="InterPro" id="IPR002401">
    <property type="entry name" value="Cyt_P450_E_grp-I"/>
</dbReference>
<keyword evidence="10" id="KW-1185">Reference proteome</keyword>
<comment type="cofactor">
    <cofactor evidence="1">
        <name>heme</name>
        <dbReference type="ChEBI" id="CHEBI:30413"/>
    </cofactor>
</comment>
<gene>
    <name evidence="9" type="primary">ALK2_2</name>
    <name evidence="9" type="ORF">V5O48_007533</name>
</gene>
<evidence type="ECO:0000256" key="5">
    <source>
        <dbReference type="ARBA" id="ARBA00023002"/>
    </source>
</evidence>
<protein>
    <submittedName>
        <fullName evidence="9">Protein kinase alk2</fullName>
        <ecNumber evidence="9">1.14.14.1</ecNumber>
    </submittedName>
</protein>
<dbReference type="Gene3D" id="1.10.630.10">
    <property type="entry name" value="Cytochrome P450"/>
    <property type="match status" value="1"/>
</dbReference>
<keyword evidence="7 8" id="KW-0503">Monooxygenase</keyword>
<dbReference type="PROSITE" id="PS00086">
    <property type="entry name" value="CYTOCHROME_P450"/>
    <property type="match status" value="1"/>
</dbReference>
<dbReference type="InterPro" id="IPR017972">
    <property type="entry name" value="Cyt_P450_CS"/>
</dbReference>
<dbReference type="PRINTS" id="PR00463">
    <property type="entry name" value="EP450I"/>
</dbReference>
<accession>A0ABR3FGM2</accession>
<evidence type="ECO:0000256" key="2">
    <source>
        <dbReference type="ARBA" id="ARBA00010617"/>
    </source>
</evidence>
<keyword evidence="6 8" id="KW-0408">Iron</keyword>
<dbReference type="PANTHER" id="PTHR24287">
    <property type="entry name" value="P450, PUTATIVE (EUROFUNG)-RELATED"/>
    <property type="match status" value="1"/>
</dbReference>
<keyword evidence="4 8" id="KW-0479">Metal-binding</keyword>
<dbReference type="InterPro" id="IPR036396">
    <property type="entry name" value="Cyt_P450_sf"/>
</dbReference>
<evidence type="ECO:0000313" key="9">
    <source>
        <dbReference type="EMBL" id="KAL0574430.1"/>
    </source>
</evidence>
<dbReference type="Proteomes" id="UP001465976">
    <property type="component" value="Unassembled WGS sequence"/>
</dbReference>
<dbReference type="EC" id="1.14.14.1" evidence="9"/>
<dbReference type="InterPro" id="IPR001128">
    <property type="entry name" value="Cyt_P450"/>
</dbReference>
<keyword evidence="9" id="KW-0808">Transferase</keyword>
<dbReference type="PRINTS" id="PR00385">
    <property type="entry name" value="P450"/>
</dbReference>